<accession>A0A2T7PW82</accession>
<feature type="compositionally biased region" description="Polar residues" evidence="1">
    <location>
        <begin position="13"/>
        <end position="28"/>
    </location>
</feature>
<protein>
    <submittedName>
        <fullName evidence="2">Uncharacterized protein</fullName>
    </submittedName>
</protein>
<evidence type="ECO:0000256" key="1">
    <source>
        <dbReference type="SAM" id="MobiDB-lite"/>
    </source>
</evidence>
<dbReference type="Proteomes" id="UP000245119">
    <property type="component" value="Linkage Group LG1"/>
</dbReference>
<proteinExistence type="predicted"/>
<name>A0A2T7PW82_POMCA</name>
<evidence type="ECO:0000313" key="3">
    <source>
        <dbReference type="Proteomes" id="UP000245119"/>
    </source>
</evidence>
<evidence type="ECO:0000313" key="2">
    <source>
        <dbReference type="EMBL" id="PVD37647.1"/>
    </source>
</evidence>
<dbReference type="EMBL" id="PZQS01000001">
    <property type="protein sequence ID" value="PVD37647.1"/>
    <property type="molecule type" value="Genomic_DNA"/>
</dbReference>
<gene>
    <name evidence="2" type="ORF">C0Q70_00245</name>
</gene>
<sequence length="191" mass="21049">MKPSPQRGAPGTLHTTWTRASDSSQASHPSEFYVFADARSSPPPVTGGDRSRRLFSMEAGTRQRNRRNVLLHGTTRSLPEHHHQGGHHAVPGKRIHSAHDYHHLTAPRRFHSAGATLTRVAAATAEHKGNSLSFFDIEMDKSPFYQYRPGEEISGAVHIDVRRAVEIRFVDLLIVGEGTVVVVGDKARPGL</sequence>
<keyword evidence="3" id="KW-1185">Reference proteome</keyword>
<comment type="caution">
    <text evidence="2">The sequence shown here is derived from an EMBL/GenBank/DDBJ whole genome shotgun (WGS) entry which is preliminary data.</text>
</comment>
<dbReference type="STRING" id="400727.A0A2T7PW82"/>
<organism evidence="2 3">
    <name type="scientific">Pomacea canaliculata</name>
    <name type="common">Golden apple snail</name>
    <dbReference type="NCBI Taxonomy" id="400727"/>
    <lineage>
        <taxon>Eukaryota</taxon>
        <taxon>Metazoa</taxon>
        <taxon>Spiralia</taxon>
        <taxon>Lophotrochozoa</taxon>
        <taxon>Mollusca</taxon>
        <taxon>Gastropoda</taxon>
        <taxon>Caenogastropoda</taxon>
        <taxon>Architaenioglossa</taxon>
        <taxon>Ampullarioidea</taxon>
        <taxon>Ampullariidae</taxon>
        <taxon>Pomacea</taxon>
    </lineage>
</organism>
<reference evidence="2 3" key="1">
    <citation type="submission" date="2018-04" db="EMBL/GenBank/DDBJ databases">
        <title>The genome of golden apple snail Pomacea canaliculata provides insight into stress tolerance and invasive adaptation.</title>
        <authorList>
            <person name="Liu C."/>
            <person name="Liu B."/>
            <person name="Ren Y."/>
            <person name="Zhang Y."/>
            <person name="Wang H."/>
            <person name="Li S."/>
            <person name="Jiang F."/>
            <person name="Yin L."/>
            <person name="Zhang G."/>
            <person name="Qian W."/>
            <person name="Fan W."/>
        </authorList>
    </citation>
    <scope>NUCLEOTIDE SEQUENCE [LARGE SCALE GENOMIC DNA]</scope>
    <source>
        <strain evidence="2">SZHN2017</strain>
        <tissue evidence="2">Muscle</tissue>
    </source>
</reference>
<feature type="region of interest" description="Disordered" evidence="1">
    <location>
        <begin position="1"/>
        <end position="28"/>
    </location>
</feature>
<dbReference type="AlphaFoldDB" id="A0A2T7PW82"/>
<dbReference type="OrthoDB" id="2333384at2759"/>